<proteinExistence type="predicted"/>
<dbReference type="AlphaFoldDB" id="A0A1F7Y1T1"/>
<evidence type="ECO:0000256" key="1">
    <source>
        <dbReference type="ARBA" id="ARBA00022801"/>
    </source>
</evidence>
<sequence length="244" mass="26980">MNSFQPHAKKDEAPLINASGIFSSRFVGAKSSEAKNPSHSFLRLRSGFSAKEDKKNIRSNYTSPPKLALGISLLILGSILLLARENAETNLSESFENEPVKVQGLSENEIEESKLPKKVVIPDLSIDLPIKKANIINGYWEVFEDSAAWGLGSGIPGEIGNQVIFAHAREGLFLSLQSIKVGTDIYILTDSGWFQYEVKDIKEVYPSQTEVINATEDETLTLYTCSGYKDSKRLIVIAKRIKIS</sequence>
<evidence type="ECO:0000313" key="2">
    <source>
        <dbReference type="EMBL" id="OGM20495.1"/>
    </source>
</evidence>
<dbReference type="NCBIfam" id="TIGR01076">
    <property type="entry name" value="sortase_fam"/>
    <property type="match status" value="1"/>
</dbReference>
<keyword evidence="1" id="KW-0378">Hydrolase</keyword>
<dbReference type="Proteomes" id="UP000178419">
    <property type="component" value="Unassembled WGS sequence"/>
</dbReference>
<gene>
    <name evidence="2" type="ORF">A2714_03845</name>
</gene>
<dbReference type="EMBL" id="MGGE01000040">
    <property type="protein sequence ID" value="OGM20495.1"/>
    <property type="molecule type" value="Genomic_DNA"/>
</dbReference>
<dbReference type="SUPFAM" id="SSF63817">
    <property type="entry name" value="Sortase"/>
    <property type="match status" value="1"/>
</dbReference>
<name>A0A1F7Y1T1_9BACT</name>
<dbReference type="InterPro" id="IPR023365">
    <property type="entry name" value="Sortase_dom-sf"/>
</dbReference>
<accession>A0A1F7Y1T1</accession>
<dbReference type="GO" id="GO:0016787">
    <property type="term" value="F:hydrolase activity"/>
    <property type="evidence" value="ECO:0007669"/>
    <property type="project" value="UniProtKB-KW"/>
</dbReference>
<comment type="caution">
    <text evidence="2">The sequence shown here is derived from an EMBL/GenBank/DDBJ whole genome shotgun (WGS) entry which is preliminary data.</text>
</comment>
<reference evidence="2 3" key="1">
    <citation type="journal article" date="2016" name="Nat. Commun.">
        <title>Thousands of microbial genomes shed light on interconnected biogeochemical processes in an aquifer system.</title>
        <authorList>
            <person name="Anantharaman K."/>
            <person name="Brown C.T."/>
            <person name="Hug L.A."/>
            <person name="Sharon I."/>
            <person name="Castelle C.J."/>
            <person name="Probst A.J."/>
            <person name="Thomas B.C."/>
            <person name="Singh A."/>
            <person name="Wilkins M.J."/>
            <person name="Karaoz U."/>
            <person name="Brodie E.L."/>
            <person name="Williams K.H."/>
            <person name="Hubbard S.S."/>
            <person name="Banfield J.F."/>
        </authorList>
    </citation>
    <scope>NUCLEOTIDE SEQUENCE [LARGE SCALE GENOMIC DNA]</scope>
</reference>
<protein>
    <recommendedName>
        <fullName evidence="4">Sortase</fullName>
    </recommendedName>
</protein>
<evidence type="ECO:0000313" key="3">
    <source>
        <dbReference type="Proteomes" id="UP000178419"/>
    </source>
</evidence>
<evidence type="ECO:0008006" key="4">
    <source>
        <dbReference type="Google" id="ProtNLM"/>
    </source>
</evidence>
<dbReference type="InterPro" id="IPR005754">
    <property type="entry name" value="Sortase"/>
</dbReference>
<dbReference type="Gene3D" id="2.40.260.10">
    <property type="entry name" value="Sortase"/>
    <property type="match status" value="1"/>
</dbReference>
<dbReference type="Pfam" id="PF04203">
    <property type="entry name" value="Sortase"/>
    <property type="match status" value="1"/>
</dbReference>
<organism evidence="2 3">
    <name type="scientific">Candidatus Woesebacteria bacterium RIFCSPHIGHO2_01_FULL_38_9</name>
    <dbReference type="NCBI Taxonomy" id="1802492"/>
    <lineage>
        <taxon>Bacteria</taxon>
        <taxon>Candidatus Woeseibacteriota</taxon>
    </lineage>
</organism>